<dbReference type="AlphaFoldDB" id="A0A1V9Y4F7"/>
<dbReference type="OrthoDB" id="78715at2759"/>
<comment type="caution">
    <text evidence="1">The sequence shown here is derived from an EMBL/GenBank/DDBJ whole genome shotgun (WGS) entry which is preliminary data.</text>
</comment>
<sequence length="99" mass="11190">TRRKGWKNYLLVDACCGIGIDCNETDLKAVFWGKLEAHVSATPPVIVTMAREKGHKVLFTASIHSRLQPIEIVWALVDGHVVRGYREDRSFLDVREALD</sequence>
<dbReference type="Proteomes" id="UP000243579">
    <property type="component" value="Unassembled WGS sequence"/>
</dbReference>
<protein>
    <submittedName>
        <fullName evidence="1">Uncharacterized protein</fullName>
    </submittedName>
</protein>
<accession>A0A1V9Y4F7</accession>
<gene>
    <name evidence="1" type="ORF">ACHHYP_20871</name>
</gene>
<evidence type="ECO:0000313" key="1">
    <source>
        <dbReference type="EMBL" id="OQR80596.1"/>
    </source>
</evidence>
<organism evidence="1 2">
    <name type="scientific">Achlya hypogyna</name>
    <name type="common">Oomycete</name>
    <name type="synonym">Protoachlya hypogyna</name>
    <dbReference type="NCBI Taxonomy" id="1202772"/>
    <lineage>
        <taxon>Eukaryota</taxon>
        <taxon>Sar</taxon>
        <taxon>Stramenopiles</taxon>
        <taxon>Oomycota</taxon>
        <taxon>Saprolegniomycetes</taxon>
        <taxon>Saprolegniales</taxon>
        <taxon>Achlyaceae</taxon>
        <taxon>Achlya</taxon>
    </lineage>
</organism>
<dbReference type="EMBL" id="JNBR01002920">
    <property type="protein sequence ID" value="OQR80596.1"/>
    <property type="molecule type" value="Genomic_DNA"/>
</dbReference>
<dbReference type="PANTHER" id="PTHR33939">
    <property type="entry name" value="PROTEIN CBG22215"/>
    <property type="match status" value="1"/>
</dbReference>
<feature type="non-terminal residue" evidence="1">
    <location>
        <position position="1"/>
    </location>
</feature>
<keyword evidence="2" id="KW-1185">Reference proteome</keyword>
<dbReference type="PANTHER" id="PTHR33939:SF1">
    <property type="entry name" value="DUF4371 DOMAIN-CONTAINING PROTEIN"/>
    <property type="match status" value="1"/>
</dbReference>
<evidence type="ECO:0000313" key="2">
    <source>
        <dbReference type="Proteomes" id="UP000243579"/>
    </source>
</evidence>
<name>A0A1V9Y4F7_ACHHY</name>
<reference evidence="1 2" key="1">
    <citation type="journal article" date="2014" name="Genome Biol. Evol.">
        <title>The secreted proteins of Achlya hypogyna and Thraustotheca clavata identify the ancestral oomycete secretome and reveal gene acquisitions by horizontal gene transfer.</title>
        <authorList>
            <person name="Misner I."/>
            <person name="Blouin N."/>
            <person name="Leonard G."/>
            <person name="Richards T.A."/>
            <person name="Lane C.E."/>
        </authorList>
    </citation>
    <scope>NUCLEOTIDE SEQUENCE [LARGE SCALE GENOMIC DNA]</scope>
    <source>
        <strain evidence="1 2">ATCC 48635</strain>
    </source>
</reference>
<proteinExistence type="predicted"/>